<feature type="region of interest" description="Disordered" evidence="1">
    <location>
        <begin position="42"/>
        <end position="85"/>
    </location>
</feature>
<evidence type="ECO:0000256" key="2">
    <source>
        <dbReference type="SAM" id="Phobius"/>
    </source>
</evidence>
<evidence type="ECO:0000313" key="5">
    <source>
        <dbReference type="Proteomes" id="UP000005240"/>
    </source>
</evidence>
<dbReference type="AlphaFoldDB" id="A0A0C4ERC1"/>
<feature type="compositionally biased region" description="Polar residues" evidence="1">
    <location>
        <begin position="266"/>
        <end position="279"/>
    </location>
</feature>
<feature type="region of interest" description="Disordered" evidence="1">
    <location>
        <begin position="255"/>
        <end position="289"/>
    </location>
</feature>
<dbReference type="OMA" id="RTERIHG"/>
<feature type="compositionally biased region" description="Polar residues" evidence="1">
    <location>
        <begin position="453"/>
        <end position="463"/>
    </location>
</feature>
<evidence type="ECO:0000256" key="1">
    <source>
        <dbReference type="SAM" id="MobiDB-lite"/>
    </source>
</evidence>
<gene>
    <name evidence="3" type="ORF">PTTG_28557</name>
</gene>
<keyword evidence="2" id="KW-0472">Membrane</keyword>
<dbReference type="VEuPathDB" id="FungiDB:PTTG_28557"/>
<organism evidence="3">
    <name type="scientific">Puccinia triticina (isolate 1-1 / race 1 (BBBD))</name>
    <name type="common">Brown leaf rust fungus</name>
    <dbReference type="NCBI Taxonomy" id="630390"/>
    <lineage>
        <taxon>Eukaryota</taxon>
        <taxon>Fungi</taxon>
        <taxon>Dikarya</taxon>
        <taxon>Basidiomycota</taxon>
        <taxon>Pucciniomycotina</taxon>
        <taxon>Pucciniomycetes</taxon>
        <taxon>Pucciniales</taxon>
        <taxon>Pucciniaceae</taxon>
        <taxon>Puccinia</taxon>
    </lineage>
</organism>
<reference evidence="3" key="1">
    <citation type="submission" date="2009-11" db="EMBL/GenBank/DDBJ databases">
        <authorList>
            <consortium name="The Broad Institute Genome Sequencing Platform"/>
            <person name="Ward D."/>
            <person name="Feldgarden M."/>
            <person name="Earl A."/>
            <person name="Young S.K."/>
            <person name="Zeng Q."/>
            <person name="Koehrsen M."/>
            <person name="Alvarado L."/>
            <person name="Berlin A."/>
            <person name="Bochicchio J."/>
            <person name="Borenstein D."/>
            <person name="Chapman S.B."/>
            <person name="Chen Z."/>
            <person name="Engels R."/>
            <person name="Freedman E."/>
            <person name="Gellesch M."/>
            <person name="Goldberg J."/>
            <person name="Griggs A."/>
            <person name="Gujja S."/>
            <person name="Heilman E."/>
            <person name="Heiman D."/>
            <person name="Hepburn T."/>
            <person name="Howarth C."/>
            <person name="Jen D."/>
            <person name="Larson L."/>
            <person name="Lewis B."/>
            <person name="Mehta T."/>
            <person name="Park D."/>
            <person name="Pearson M."/>
            <person name="Roberts A."/>
            <person name="Saif S."/>
            <person name="Shea T."/>
            <person name="Shenoy N."/>
            <person name="Sisk P."/>
            <person name="Stolte C."/>
            <person name="Sykes S."/>
            <person name="Thomson T."/>
            <person name="Walk T."/>
            <person name="White J."/>
            <person name="Yandava C."/>
            <person name="Izard J."/>
            <person name="Baranova O.V."/>
            <person name="Blanton J.M."/>
            <person name="Tanner A.C."/>
            <person name="Dewhirst F.E."/>
            <person name="Haas B."/>
            <person name="Nusbaum C."/>
            <person name="Birren B."/>
        </authorList>
    </citation>
    <scope>NUCLEOTIDE SEQUENCE [LARGE SCALE GENOMIC DNA]</scope>
    <source>
        <strain evidence="3">1-1 BBBD Race 1</strain>
    </source>
</reference>
<accession>A0A0C4ERC1</accession>
<evidence type="ECO:0000313" key="3">
    <source>
        <dbReference type="EMBL" id="OAV89782.1"/>
    </source>
</evidence>
<feature type="compositionally biased region" description="Basic residues" evidence="1">
    <location>
        <begin position="420"/>
        <end position="429"/>
    </location>
</feature>
<feature type="region of interest" description="Disordered" evidence="1">
    <location>
        <begin position="1"/>
        <end position="30"/>
    </location>
</feature>
<keyword evidence="2" id="KW-1133">Transmembrane helix</keyword>
<keyword evidence="2" id="KW-0812">Transmembrane</keyword>
<sequence>MDDSSTFDDGMYHPNSKSSDKPLWSTKEDPNVTTVVSAASLDPGIMDPPAPMSTSVGTHSGSKSKHAGAAAIPKETFSPSPVTVNSSAAVSSNVTISSVSATPTAETLPIKSMEVEPPPRQHNSGRAVVAALLSVSAVLLLVLVVGYLTSQRYRRWRESRRARYTETKWKISRPFQEGNDPRSSMREVPQIEISHNELVYAPLDPFARSIPRQGRMPFNFGRSDPVEEIDEERGWLWGTQTSSKKKGTDRLVTPGLGIGRYRSKNGRNQYHASPSSHQSYLKPEESDDTKEELLYADETGGDFKYADGQQERSSPRFNSNGVSYLFGKLKDTISERSFGSLASSTGRLRIDSSRGRWNEVGQSVMDDEKDITAQDDEDDEKTLGLQEHFKSNASLRSASPLSAIVLPELPAFTWDDHSGHKVAKTKRTRAPSLEVEIDDAQTSRAFRQPDSYPRNSGVNSVRQLVNRLEENEGKYTHLPSPSSRQPRRKRKEALPSRYDSQPDPYTPTPASSSRARTERIHGLVKTKSKHLYPGGYLGRSPTKKMRRKESPDS</sequence>
<dbReference type="EnsemblFungi" id="PTTG_28557-t43_1">
    <property type="protein sequence ID" value="PTTG_28557-t43_1-p1"/>
    <property type="gene ID" value="PTTG_28557"/>
</dbReference>
<keyword evidence="5" id="KW-1185">Reference proteome</keyword>
<dbReference type="OrthoDB" id="2503055at2759"/>
<reference evidence="3" key="2">
    <citation type="submission" date="2016-05" db="EMBL/GenBank/DDBJ databases">
        <title>Comparative analysis highlights variable genome content of wheat rusts and divergence of the mating loci.</title>
        <authorList>
            <person name="Cuomo C.A."/>
            <person name="Bakkeren G."/>
            <person name="Szabo L."/>
            <person name="Khalil H."/>
            <person name="Joly D."/>
            <person name="Goldberg J."/>
            <person name="Young S."/>
            <person name="Zeng Q."/>
            <person name="Fellers J."/>
        </authorList>
    </citation>
    <scope>NUCLEOTIDE SEQUENCE [LARGE SCALE GENOMIC DNA]</scope>
    <source>
        <strain evidence="3">1-1 BBBD Race 1</strain>
    </source>
</reference>
<reference evidence="4 5" key="3">
    <citation type="journal article" date="2017" name="G3 (Bethesda)">
        <title>Comparative analysis highlights variable genome content of wheat rusts and divergence of the mating loci.</title>
        <authorList>
            <person name="Cuomo C.A."/>
            <person name="Bakkeren G."/>
            <person name="Khalil H.B."/>
            <person name="Panwar V."/>
            <person name="Joly D."/>
            <person name="Linning R."/>
            <person name="Sakthikumar S."/>
            <person name="Song X."/>
            <person name="Adiconis X."/>
            <person name="Fan L."/>
            <person name="Goldberg J.M."/>
            <person name="Levin J.Z."/>
            <person name="Young S."/>
            <person name="Zeng Q."/>
            <person name="Anikster Y."/>
            <person name="Bruce M."/>
            <person name="Wang M."/>
            <person name="Yin C."/>
            <person name="McCallum B."/>
            <person name="Szabo L.J."/>
            <person name="Hulbert S."/>
            <person name="Chen X."/>
            <person name="Fellers J.P."/>
        </authorList>
    </citation>
    <scope>NUCLEOTIDE SEQUENCE</scope>
    <source>
        <strain evidence="4">isolate 1-1 / race 1 (BBBD)</strain>
        <strain evidence="5">Isolate 1-1 / race 1 (BBBD)</strain>
    </source>
</reference>
<reference evidence="4" key="4">
    <citation type="submission" date="2025-05" db="UniProtKB">
        <authorList>
            <consortium name="EnsemblFungi"/>
        </authorList>
    </citation>
    <scope>IDENTIFICATION</scope>
    <source>
        <strain evidence="4">isolate 1-1 / race 1 (BBBD)</strain>
    </source>
</reference>
<dbReference type="Proteomes" id="UP000005240">
    <property type="component" value="Unassembled WGS sequence"/>
</dbReference>
<proteinExistence type="predicted"/>
<protein>
    <submittedName>
        <fullName evidence="3 4">Uncharacterized protein</fullName>
    </submittedName>
</protein>
<feature type="transmembrane region" description="Helical" evidence="2">
    <location>
        <begin position="127"/>
        <end position="150"/>
    </location>
</feature>
<evidence type="ECO:0000313" key="4">
    <source>
        <dbReference type="EnsemblFungi" id="PTTG_28557-t43_1-p1"/>
    </source>
</evidence>
<dbReference type="EMBL" id="ADAS02000118">
    <property type="protein sequence ID" value="OAV89782.1"/>
    <property type="molecule type" value="Genomic_DNA"/>
</dbReference>
<name>A0A0C4ERC1_PUCT1</name>
<feature type="region of interest" description="Disordered" evidence="1">
    <location>
        <begin position="415"/>
        <end position="553"/>
    </location>
</feature>